<reference evidence="1 2" key="1">
    <citation type="submission" date="2021-06" db="EMBL/GenBank/DDBJ databases">
        <authorList>
            <person name="Kallberg Y."/>
            <person name="Tangrot J."/>
            <person name="Rosling A."/>
        </authorList>
    </citation>
    <scope>NUCLEOTIDE SEQUENCE [LARGE SCALE GENOMIC DNA]</scope>
    <source>
        <strain evidence="1 2">120-4 pot B 10/14</strain>
    </source>
</reference>
<dbReference type="EMBL" id="CAJVQB010000853">
    <property type="protein sequence ID" value="CAG8510179.1"/>
    <property type="molecule type" value="Genomic_DNA"/>
</dbReference>
<organism evidence="1 2">
    <name type="scientific">Gigaspora margarita</name>
    <dbReference type="NCBI Taxonomy" id="4874"/>
    <lineage>
        <taxon>Eukaryota</taxon>
        <taxon>Fungi</taxon>
        <taxon>Fungi incertae sedis</taxon>
        <taxon>Mucoromycota</taxon>
        <taxon>Glomeromycotina</taxon>
        <taxon>Glomeromycetes</taxon>
        <taxon>Diversisporales</taxon>
        <taxon>Gigasporaceae</taxon>
        <taxon>Gigaspora</taxon>
    </lineage>
</organism>
<dbReference type="Proteomes" id="UP000789901">
    <property type="component" value="Unassembled WGS sequence"/>
</dbReference>
<evidence type="ECO:0000313" key="2">
    <source>
        <dbReference type="Proteomes" id="UP000789901"/>
    </source>
</evidence>
<gene>
    <name evidence="1" type="ORF">GMARGA_LOCUS2642</name>
</gene>
<sequence>MLKQFQQYRWSSNSNKLISTIGKYISGAPKEELDKDDPLYLGIIDLENIENQKPCLFQKLSNLSKWKQLNEIGLPKQKMLFNQQNIKA</sequence>
<comment type="caution">
    <text evidence="1">The sequence shown here is derived from an EMBL/GenBank/DDBJ whole genome shotgun (WGS) entry which is preliminary data.</text>
</comment>
<proteinExistence type="predicted"/>
<keyword evidence="2" id="KW-1185">Reference proteome</keyword>
<protein>
    <submittedName>
        <fullName evidence="1">5530_t:CDS:1</fullName>
    </submittedName>
</protein>
<name>A0ABN7U8V2_GIGMA</name>
<evidence type="ECO:0000313" key="1">
    <source>
        <dbReference type="EMBL" id="CAG8510179.1"/>
    </source>
</evidence>
<accession>A0ABN7U8V2</accession>